<keyword evidence="3" id="KW-1185">Reference proteome</keyword>
<dbReference type="KEGG" id="bmy:BM_BM17506"/>
<evidence type="ECO:0000256" key="1">
    <source>
        <dbReference type="SAM" id="MobiDB-lite"/>
    </source>
</evidence>
<dbReference type="CTD" id="66058824"/>
<dbReference type="WBParaSite" id="Bm17506.1">
    <property type="protein sequence ID" value="Bm17506.1"/>
    <property type="gene ID" value="WBGene00268649"/>
</dbReference>
<organism evidence="2">
    <name type="scientific">Brugia malayi</name>
    <name type="common">Filarial nematode worm</name>
    <dbReference type="NCBI Taxonomy" id="6279"/>
    <lineage>
        <taxon>Eukaryota</taxon>
        <taxon>Metazoa</taxon>
        <taxon>Ecdysozoa</taxon>
        <taxon>Nematoda</taxon>
        <taxon>Chromadorea</taxon>
        <taxon>Rhabditida</taxon>
        <taxon>Spirurina</taxon>
        <taxon>Spiruromorpha</taxon>
        <taxon>Filarioidea</taxon>
        <taxon>Onchocercidae</taxon>
        <taxon>Brugia</taxon>
    </lineage>
</organism>
<evidence type="ECO:0000313" key="4">
    <source>
        <dbReference type="WBParaSite" id="Bm17506.1"/>
    </source>
</evidence>
<proteinExistence type="predicted"/>
<name>A0A4E9FGN8_BRUMA</name>
<dbReference type="Proteomes" id="UP000006672">
    <property type="component" value="Unassembled WGS sequence"/>
</dbReference>
<accession>A0A4E9FGN8</accession>
<feature type="compositionally biased region" description="Polar residues" evidence="1">
    <location>
        <begin position="34"/>
        <end position="45"/>
    </location>
</feature>
<evidence type="ECO:0000313" key="2">
    <source>
        <dbReference type="EMBL" id="VIO93940.1"/>
    </source>
</evidence>
<protein>
    <submittedName>
        <fullName evidence="2 4">Uncharacterized protein</fullName>
    </submittedName>
</protein>
<sequence length="60" mass="6563">MSKSEEPKSDEIGEKLNVGHCKAMHVQCACKATTRPSASRQNPYVQITERPARSAHPSAL</sequence>
<dbReference type="GeneID" id="66058824"/>
<reference evidence="2" key="2">
    <citation type="submission" date="2019-04" db="EMBL/GenBank/DDBJ databases">
        <authorList>
            <person name="Howe K."/>
            <person name="Paulini M."/>
            <person name="Williams G."/>
        </authorList>
    </citation>
    <scope>NUCLEOTIDE SEQUENCE [LARGE SCALE GENOMIC DNA]</scope>
    <source>
        <strain evidence="2">FR3</strain>
    </source>
</reference>
<reference evidence="3" key="1">
    <citation type="journal article" date="2007" name="Science">
        <title>Draft genome of the filarial nematode parasite Brugia malayi.</title>
        <authorList>
            <person name="Ghedin E."/>
            <person name="Wang S."/>
            <person name="Spiro D."/>
            <person name="Caler E."/>
            <person name="Zhao Q."/>
            <person name="Crabtree J."/>
            <person name="Allen J.E."/>
            <person name="Delcher A.L."/>
            <person name="Guiliano D.B."/>
            <person name="Miranda-Saavedra D."/>
            <person name="Angiuoli S.V."/>
            <person name="Creasy T."/>
            <person name="Amedeo P."/>
            <person name="Haas B."/>
            <person name="El-Sayed N.M."/>
            <person name="Wortman J.R."/>
            <person name="Feldblyum T."/>
            <person name="Tallon L."/>
            <person name="Schatz M."/>
            <person name="Shumway M."/>
            <person name="Koo H."/>
            <person name="Salzberg S.L."/>
            <person name="Schobel S."/>
            <person name="Pertea M."/>
            <person name="Pop M."/>
            <person name="White O."/>
            <person name="Barton G.J."/>
            <person name="Carlow C.K."/>
            <person name="Crawford M.J."/>
            <person name="Daub J."/>
            <person name="Dimmic M.W."/>
            <person name="Estes C.F."/>
            <person name="Foster J.M."/>
            <person name="Ganatra M."/>
            <person name="Gregory W.F."/>
            <person name="Johnson N.M."/>
            <person name="Jin J."/>
            <person name="Komuniecki R."/>
            <person name="Korf I."/>
            <person name="Kumar S."/>
            <person name="Laney S."/>
            <person name="Li B.W."/>
            <person name="Li W."/>
            <person name="Lindblom T.H."/>
            <person name="Lustigman S."/>
            <person name="Ma D."/>
            <person name="Maina C.V."/>
            <person name="Martin D.M."/>
            <person name="McCarter J.P."/>
            <person name="McReynolds L."/>
            <person name="Mitreva M."/>
            <person name="Nutman T.B."/>
            <person name="Parkinson J."/>
            <person name="Peregrin-Alvarez J.M."/>
            <person name="Poole C."/>
            <person name="Ren Q."/>
            <person name="Saunders L."/>
            <person name="Sluder A.E."/>
            <person name="Smith K."/>
            <person name="Stanke M."/>
            <person name="Unnasch T.R."/>
            <person name="Ware J."/>
            <person name="Wei A.D."/>
            <person name="Weil G."/>
            <person name="Williams D.J."/>
            <person name="Zhang Y."/>
            <person name="Williams S.A."/>
            <person name="Fraser-Liggett C."/>
            <person name="Slatko B."/>
            <person name="Blaxter M.L."/>
            <person name="Scott A.L."/>
        </authorList>
    </citation>
    <scope>NUCLEOTIDE SEQUENCE</scope>
    <source>
        <strain evidence="3">FR3</strain>
    </source>
</reference>
<gene>
    <name evidence="2 4" type="primary">Bm17506</name>
    <name evidence="2" type="ORF">BM_BM17506</name>
</gene>
<feature type="region of interest" description="Disordered" evidence="1">
    <location>
        <begin position="33"/>
        <end position="60"/>
    </location>
</feature>
<reference evidence="4" key="3">
    <citation type="submission" date="2019-12" db="UniProtKB">
        <authorList>
            <consortium name="WormBaseParasite"/>
        </authorList>
    </citation>
    <scope>IDENTIFICATION</scope>
</reference>
<dbReference type="RefSeq" id="XP_042934630.1">
    <property type="nucleotide sequence ID" value="XM_043078696.1"/>
</dbReference>
<dbReference type="AlphaFoldDB" id="A0A4E9FGN8"/>
<evidence type="ECO:0000313" key="3">
    <source>
        <dbReference type="Proteomes" id="UP000006672"/>
    </source>
</evidence>
<accession>A0A5S6PDN4</accession>
<dbReference type="EMBL" id="CAAKNF010000193">
    <property type="protein sequence ID" value="VIO93940.1"/>
    <property type="molecule type" value="Genomic_DNA"/>
</dbReference>